<dbReference type="Pfam" id="PF04977">
    <property type="entry name" value="DivIC"/>
    <property type="match status" value="1"/>
</dbReference>
<organism evidence="2 3">
    <name type="scientific">Candidatus Magasanikbacteria bacterium CG10_big_fil_rev_8_21_14_0_10_36_32</name>
    <dbReference type="NCBI Taxonomy" id="1974646"/>
    <lineage>
        <taxon>Bacteria</taxon>
        <taxon>Candidatus Magasanikiibacteriota</taxon>
    </lineage>
</organism>
<dbReference type="EMBL" id="PFBV01000006">
    <property type="protein sequence ID" value="PIT88016.1"/>
    <property type="molecule type" value="Genomic_DNA"/>
</dbReference>
<gene>
    <name evidence="2" type="ORF">COU29_04395</name>
</gene>
<name>A0A2M6W5E9_9BACT</name>
<proteinExistence type="predicted"/>
<dbReference type="AlphaFoldDB" id="A0A2M6W5E9"/>
<dbReference type="Proteomes" id="UP000231426">
    <property type="component" value="Unassembled WGS sequence"/>
</dbReference>
<sequence length="132" mass="15841">MASEKSQWAKFFYSKWFFIIIIILIILVIFAFLRSYYQDYQVRQEIQYLKDEAERLEAKKIQSLEILKYVQSKNFVEDKARTDFNMAKLGEQEAIITSPQQAVEKDGQAENKVLEWKGISNPIKWWKLFFNK</sequence>
<evidence type="ECO:0000313" key="2">
    <source>
        <dbReference type="EMBL" id="PIT88016.1"/>
    </source>
</evidence>
<evidence type="ECO:0000313" key="3">
    <source>
        <dbReference type="Proteomes" id="UP000231426"/>
    </source>
</evidence>
<reference evidence="3" key="1">
    <citation type="submission" date="2017-09" db="EMBL/GenBank/DDBJ databases">
        <title>Depth-based differentiation of microbial function through sediment-hosted aquifers and enrichment of novel symbionts in the deep terrestrial subsurface.</title>
        <authorList>
            <person name="Probst A.J."/>
            <person name="Ladd B."/>
            <person name="Jarett J.K."/>
            <person name="Geller-Mcgrath D.E."/>
            <person name="Sieber C.M.K."/>
            <person name="Emerson J.B."/>
            <person name="Anantharaman K."/>
            <person name="Thomas B.C."/>
            <person name="Malmstrom R."/>
            <person name="Stieglmeier M."/>
            <person name="Klingl A."/>
            <person name="Woyke T."/>
            <person name="Ryan C.M."/>
            <person name="Banfield J.F."/>
        </authorList>
    </citation>
    <scope>NUCLEOTIDE SEQUENCE [LARGE SCALE GENOMIC DNA]</scope>
</reference>
<comment type="caution">
    <text evidence="2">The sequence shown here is derived from an EMBL/GenBank/DDBJ whole genome shotgun (WGS) entry which is preliminary data.</text>
</comment>
<evidence type="ECO:0008006" key="4">
    <source>
        <dbReference type="Google" id="ProtNLM"/>
    </source>
</evidence>
<protein>
    <recommendedName>
        <fullName evidence="4">Septum formation initiator</fullName>
    </recommendedName>
</protein>
<feature type="transmembrane region" description="Helical" evidence="1">
    <location>
        <begin position="12"/>
        <end position="33"/>
    </location>
</feature>
<evidence type="ECO:0000256" key="1">
    <source>
        <dbReference type="SAM" id="Phobius"/>
    </source>
</evidence>
<dbReference type="InterPro" id="IPR007060">
    <property type="entry name" value="FtsL/DivIC"/>
</dbReference>
<keyword evidence="1" id="KW-0472">Membrane</keyword>
<keyword evidence="1" id="KW-1133">Transmembrane helix</keyword>
<accession>A0A2M6W5E9</accession>
<keyword evidence="1" id="KW-0812">Transmembrane</keyword>